<proteinExistence type="predicted"/>
<dbReference type="OrthoDB" id="1877784at2759"/>
<dbReference type="GO" id="GO:0000287">
    <property type="term" value="F:magnesium ion binding"/>
    <property type="evidence" value="ECO:0007669"/>
    <property type="project" value="InterPro"/>
</dbReference>
<dbReference type="InterPro" id="IPR008949">
    <property type="entry name" value="Isoprenoid_synthase_dom_sf"/>
</dbReference>
<comment type="caution">
    <text evidence="3">The sequence shown here is derived from an EMBL/GenBank/DDBJ whole genome shotgun (WGS) entry which is preliminary data.</text>
</comment>
<evidence type="ECO:0000313" key="4">
    <source>
        <dbReference type="Proteomes" id="UP000187203"/>
    </source>
</evidence>
<dbReference type="SUPFAM" id="SSF48576">
    <property type="entry name" value="Terpenoid synthases"/>
    <property type="match status" value="2"/>
</dbReference>
<sequence>MKQQIQAYHKEAKWLHENYKPTLEEYLSVALVSCAYHMLSVVSFVGMEDTITQETFIWSFKHPKILRASTIICRLMDDIFEQERGHVASAVECYTKHRGVSSEQEASAVECYMNQYGATEQDAYDDFNKKIKEAWKDINQEFLKPTAVPVSALTRVLNLVRVIDLLYKDEDAYTLVGAAAKTSITSLLIDPIQI</sequence>
<organism evidence="3 4">
    <name type="scientific">Corchorus olitorius</name>
    <dbReference type="NCBI Taxonomy" id="93759"/>
    <lineage>
        <taxon>Eukaryota</taxon>
        <taxon>Viridiplantae</taxon>
        <taxon>Streptophyta</taxon>
        <taxon>Embryophyta</taxon>
        <taxon>Tracheophyta</taxon>
        <taxon>Spermatophyta</taxon>
        <taxon>Magnoliopsida</taxon>
        <taxon>eudicotyledons</taxon>
        <taxon>Gunneridae</taxon>
        <taxon>Pentapetalae</taxon>
        <taxon>rosids</taxon>
        <taxon>malvids</taxon>
        <taxon>Malvales</taxon>
        <taxon>Malvaceae</taxon>
        <taxon>Grewioideae</taxon>
        <taxon>Apeibeae</taxon>
        <taxon>Corchorus</taxon>
    </lineage>
</organism>
<feature type="domain" description="Terpene synthase metal-binding" evidence="2">
    <location>
        <begin position="1"/>
        <end position="106"/>
    </location>
</feature>
<dbReference type="Proteomes" id="UP000187203">
    <property type="component" value="Unassembled WGS sequence"/>
</dbReference>
<dbReference type="InterPro" id="IPR050148">
    <property type="entry name" value="Terpene_synthase-like"/>
</dbReference>
<dbReference type="AlphaFoldDB" id="A0A1R3KBT8"/>
<dbReference type="GO" id="GO:0016114">
    <property type="term" value="P:terpenoid biosynthetic process"/>
    <property type="evidence" value="ECO:0007669"/>
    <property type="project" value="InterPro"/>
</dbReference>
<evidence type="ECO:0000259" key="2">
    <source>
        <dbReference type="Pfam" id="PF03936"/>
    </source>
</evidence>
<keyword evidence="1" id="KW-0479">Metal-binding</keyword>
<evidence type="ECO:0000313" key="3">
    <source>
        <dbReference type="EMBL" id="OMP04545.1"/>
    </source>
</evidence>
<dbReference type="Pfam" id="PF03936">
    <property type="entry name" value="Terpene_synth_C"/>
    <property type="match status" value="1"/>
</dbReference>
<reference evidence="4" key="1">
    <citation type="submission" date="2013-09" db="EMBL/GenBank/DDBJ databases">
        <title>Corchorus olitorius genome sequencing.</title>
        <authorList>
            <person name="Alam M."/>
            <person name="Haque M.S."/>
            <person name="Islam M.S."/>
            <person name="Emdad E.M."/>
            <person name="Islam M.M."/>
            <person name="Ahmed B."/>
            <person name="Halim A."/>
            <person name="Hossen Q.M.M."/>
            <person name="Hossain M.Z."/>
            <person name="Ahmed R."/>
            <person name="Khan M.M."/>
            <person name="Islam R."/>
            <person name="Rashid M.M."/>
            <person name="Khan S.A."/>
            <person name="Rahman M.S."/>
            <person name="Alam M."/>
            <person name="Yahiya A.S."/>
            <person name="Khan M.S."/>
            <person name="Azam M.S."/>
            <person name="Haque T."/>
            <person name="Lashkar M.Z.H."/>
            <person name="Akhand A.I."/>
            <person name="Morshed G."/>
            <person name="Roy S."/>
            <person name="Uddin K.S."/>
            <person name="Rabeya T."/>
            <person name="Hossain A.S."/>
            <person name="Chowdhury A."/>
            <person name="Snigdha A.R."/>
            <person name="Mortoza M.S."/>
            <person name="Matin S.A."/>
            <person name="Hoque S.M.E."/>
            <person name="Islam M.K."/>
            <person name="Roy D.K."/>
            <person name="Haider R."/>
            <person name="Moosa M.M."/>
            <person name="Elias S.M."/>
            <person name="Hasan A.M."/>
            <person name="Jahan S."/>
            <person name="Shafiuddin M."/>
            <person name="Mahmood N."/>
            <person name="Shommy N.S."/>
        </authorList>
    </citation>
    <scope>NUCLEOTIDE SEQUENCE [LARGE SCALE GENOMIC DNA]</scope>
    <source>
        <strain evidence="4">cv. O-4</strain>
    </source>
</reference>
<dbReference type="PANTHER" id="PTHR31225">
    <property type="entry name" value="OS04G0344100 PROTEIN-RELATED"/>
    <property type="match status" value="1"/>
</dbReference>
<dbReference type="EMBL" id="AWUE01014245">
    <property type="protein sequence ID" value="OMP04545.1"/>
    <property type="molecule type" value="Genomic_DNA"/>
</dbReference>
<evidence type="ECO:0000256" key="1">
    <source>
        <dbReference type="ARBA" id="ARBA00022723"/>
    </source>
</evidence>
<gene>
    <name evidence="3" type="ORF">COLO4_09544</name>
</gene>
<protein>
    <recommendedName>
        <fullName evidence="2">Terpene synthase metal-binding domain-containing protein</fullName>
    </recommendedName>
</protein>
<accession>A0A1R3KBT8</accession>
<dbReference type="PANTHER" id="PTHR31225:SF248">
    <property type="entry name" value="(+)-DELTA-CADINENE SYNTHASE"/>
    <property type="match status" value="1"/>
</dbReference>
<keyword evidence="4" id="KW-1185">Reference proteome</keyword>
<name>A0A1R3KBT8_9ROSI</name>
<dbReference type="STRING" id="93759.A0A1R3KBT8"/>
<dbReference type="Gene3D" id="1.10.600.10">
    <property type="entry name" value="Farnesyl Diphosphate Synthase"/>
    <property type="match status" value="2"/>
</dbReference>
<dbReference type="InterPro" id="IPR005630">
    <property type="entry name" value="Terpene_synthase_metal-bd"/>
</dbReference>
<dbReference type="GO" id="GO:0010333">
    <property type="term" value="F:terpene synthase activity"/>
    <property type="evidence" value="ECO:0007669"/>
    <property type="project" value="InterPro"/>
</dbReference>